<protein>
    <recommendedName>
        <fullName evidence="7">Major facilitator superfamily (MFS) profile domain-containing protein</fullName>
    </recommendedName>
</protein>
<proteinExistence type="predicted"/>
<evidence type="ECO:0000256" key="1">
    <source>
        <dbReference type="ARBA" id="ARBA00004141"/>
    </source>
</evidence>
<feature type="transmembrane region" description="Helical" evidence="6">
    <location>
        <begin position="98"/>
        <end position="118"/>
    </location>
</feature>
<dbReference type="SUPFAM" id="SSF103473">
    <property type="entry name" value="MFS general substrate transporter"/>
    <property type="match status" value="1"/>
</dbReference>
<evidence type="ECO:0000256" key="6">
    <source>
        <dbReference type="SAM" id="Phobius"/>
    </source>
</evidence>
<dbReference type="EMBL" id="CAJNOJ010000253">
    <property type="protein sequence ID" value="CAF1340537.1"/>
    <property type="molecule type" value="Genomic_DNA"/>
</dbReference>
<comment type="caution">
    <text evidence="9">The sequence shown here is derived from an EMBL/GenBank/DDBJ whole genome shotgun (WGS) entry which is preliminary data.</text>
</comment>
<dbReference type="InterPro" id="IPR011701">
    <property type="entry name" value="MFS"/>
</dbReference>
<gene>
    <name evidence="8" type="ORF">EDS130_LOCUS32710</name>
    <name evidence="9" type="ORF">XAT740_LOCUS48616</name>
</gene>
<feature type="transmembrane region" description="Helical" evidence="6">
    <location>
        <begin position="330"/>
        <end position="349"/>
    </location>
</feature>
<evidence type="ECO:0000313" key="9">
    <source>
        <dbReference type="EMBL" id="CAF1608652.1"/>
    </source>
</evidence>
<evidence type="ECO:0000313" key="10">
    <source>
        <dbReference type="Proteomes" id="UP000663828"/>
    </source>
</evidence>
<keyword evidence="10" id="KW-1185">Reference proteome</keyword>
<accession>A0A816BCG3</accession>
<dbReference type="Gene3D" id="1.20.1720.10">
    <property type="entry name" value="Multidrug resistance protein D"/>
    <property type="match status" value="1"/>
</dbReference>
<organism evidence="9 10">
    <name type="scientific">Adineta ricciae</name>
    <name type="common">Rotifer</name>
    <dbReference type="NCBI Taxonomy" id="249248"/>
    <lineage>
        <taxon>Eukaryota</taxon>
        <taxon>Metazoa</taxon>
        <taxon>Spiralia</taxon>
        <taxon>Gnathifera</taxon>
        <taxon>Rotifera</taxon>
        <taxon>Eurotatoria</taxon>
        <taxon>Bdelloidea</taxon>
        <taxon>Adinetida</taxon>
        <taxon>Adinetidae</taxon>
        <taxon>Adineta</taxon>
    </lineage>
</organism>
<feature type="transmembrane region" description="Helical" evidence="6">
    <location>
        <begin position="355"/>
        <end position="374"/>
    </location>
</feature>
<evidence type="ECO:0000256" key="4">
    <source>
        <dbReference type="ARBA" id="ARBA00022989"/>
    </source>
</evidence>
<feature type="domain" description="Major facilitator superfamily (MFS) profile" evidence="7">
    <location>
        <begin position="33"/>
        <end position="447"/>
    </location>
</feature>
<dbReference type="AlphaFoldDB" id="A0A816BCG3"/>
<feature type="transmembrane region" description="Helical" evidence="6">
    <location>
        <begin position="188"/>
        <end position="207"/>
    </location>
</feature>
<keyword evidence="5 6" id="KW-0472">Membrane</keyword>
<dbReference type="Proteomes" id="UP000663852">
    <property type="component" value="Unassembled WGS sequence"/>
</dbReference>
<evidence type="ECO:0000256" key="3">
    <source>
        <dbReference type="ARBA" id="ARBA00022692"/>
    </source>
</evidence>
<dbReference type="InterPro" id="IPR036259">
    <property type="entry name" value="MFS_trans_sf"/>
</dbReference>
<evidence type="ECO:0000313" key="8">
    <source>
        <dbReference type="EMBL" id="CAF1340537.1"/>
    </source>
</evidence>
<dbReference type="PANTHER" id="PTHR23502:SF132">
    <property type="entry name" value="POLYAMINE TRANSPORTER 2-RELATED"/>
    <property type="match status" value="1"/>
</dbReference>
<dbReference type="Pfam" id="PF07690">
    <property type="entry name" value="MFS_1"/>
    <property type="match status" value="1"/>
</dbReference>
<keyword evidence="4 6" id="KW-1133">Transmembrane helix</keyword>
<dbReference type="Proteomes" id="UP000663828">
    <property type="component" value="Unassembled WGS sequence"/>
</dbReference>
<feature type="transmembrane region" description="Helical" evidence="6">
    <location>
        <begin position="32"/>
        <end position="53"/>
    </location>
</feature>
<comment type="subcellular location">
    <subcellularLocation>
        <location evidence="1">Membrane</location>
        <topology evidence="1">Multi-pass membrane protein</topology>
    </subcellularLocation>
</comment>
<feature type="transmembrane region" description="Helical" evidence="6">
    <location>
        <begin position="73"/>
        <end position="91"/>
    </location>
</feature>
<dbReference type="PROSITE" id="PS50850">
    <property type="entry name" value="MFS"/>
    <property type="match status" value="1"/>
</dbReference>
<keyword evidence="2" id="KW-0813">Transport</keyword>
<feature type="transmembrane region" description="Helical" evidence="6">
    <location>
        <begin position="124"/>
        <end position="145"/>
    </location>
</feature>
<feature type="transmembrane region" description="Helical" evidence="6">
    <location>
        <begin position="157"/>
        <end position="176"/>
    </location>
</feature>
<dbReference type="GO" id="GO:0005886">
    <property type="term" value="C:plasma membrane"/>
    <property type="evidence" value="ECO:0007669"/>
    <property type="project" value="TreeGrafter"/>
</dbReference>
<dbReference type="GO" id="GO:0022857">
    <property type="term" value="F:transmembrane transporter activity"/>
    <property type="evidence" value="ECO:0007669"/>
    <property type="project" value="InterPro"/>
</dbReference>
<name>A0A816BCG3_ADIRI</name>
<dbReference type="EMBL" id="CAJNOR010007009">
    <property type="protein sequence ID" value="CAF1608652.1"/>
    <property type="molecule type" value="Genomic_DNA"/>
</dbReference>
<dbReference type="OrthoDB" id="10262656at2759"/>
<dbReference type="PANTHER" id="PTHR23502">
    <property type="entry name" value="MAJOR FACILITATOR SUPERFAMILY"/>
    <property type="match status" value="1"/>
</dbReference>
<keyword evidence="3 6" id="KW-0812">Transmembrane</keyword>
<sequence length="475" mass="51186">MTSEVSLPQKQSSHTIEQISIYDVRTNCQCRLILLALSIAVFLLPFSDFVYLPALTQIERDMNTSDAVVEDSVSVYLFMGGISSLFWGSISDRYGRKLTLIVSLSLFATTSIVCIRAANVILLVFSRAIQGATISAPLVIGQAIIADIYPEKKRGSAAGWFFLPFNIGPIGGPLLGGPLSSAFTWHSTFVLLAIFSICAIILILVLVPETHQYYIKEQFHKTNPDKRIIDVEFSNPTQFKNPLKAVAYLYDLTILPYIAVAAATSATLASTETLFPVYLGKNPYNFSQTTIGLLYVPSGIVLFISSLLGGWLSDLASVYYSHKRCLEGRVVPNLILSTLTPIGLLIFGWSVQCNAHISVVIVGLCIASCGQALFEPCASAYLTAKKQSDAGTVSAANVCLDLCASGVLVSIGVPLTGVIGSGAYFSLLAALTLMSIVPVGVIVYNSIKRASYSIGEYDAIVSELDPANENTKLRK</sequence>
<evidence type="ECO:0000259" key="7">
    <source>
        <dbReference type="PROSITE" id="PS50850"/>
    </source>
</evidence>
<feature type="transmembrane region" description="Helical" evidence="6">
    <location>
        <begin position="423"/>
        <end position="444"/>
    </location>
</feature>
<feature type="transmembrane region" description="Helical" evidence="6">
    <location>
        <begin position="248"/>
        <end position="269"/>
    </location>
</feature>
<feature type="transmembrane region" description="Helical" evidence="6">
    <location>
        <begin position="289"/>
        <end position="309"/>
    </location>
</feature>
<evidence type="ECO:0000256" key="2">
    <source>
        <dbReference type="ARBA" id="ARBA00022448"/>
    </source>
</evidence>
<feature type="transmembrane region" description="Helical" evidence="6">
    <location>
        <begin position="395"/>
        <end position="417"/>
    </location>
</feature>
<reference evidence="9" key="1">
    <citation type="submission" date="2021-02" db="EMBL/GenBank/DDBJ databases">
        <authorList>
            <person name="Nowell W R."/>
        </authorList>
    </citation>
    <scope>NUCLEOTIDE SEQUENCE</scope>
</reference>
<dbReference type="InterPro" id="IPR020846">
    <property type="entry name" value="MFS_dom"/>
</dbReference>
<evidence type="ECO:0000256" key="5">
    <source>
        <dbReference type="ARBA" id="ARBA00023136"/>
    </source>
</evidence>